<evidence type="ECO:0000313" key="2">
    <source>
        <dbReference type="EMBL" id="MZJ39490.1"/>
    </source>
</evidence>
<dbReference type="AlphaFoldDB" id="A0A6N9JJ25"/>
<feature type="region of interest" description="Disordered" evidence="1">
    <location>
        <begin position="59"/>
        <end position="110"/>
    </location>
</feature>
<sequence>MRKNDRFDQGLTATGAVRRAKVFGIKSMTVVMTAAMLLSGVPTTAIAEELQEAGVIATDSTDQGASSDQQATDQSNTQDQSSSQQDSQSGSQDNAAATQNSSQSAQPAQQATTADIALTLNNASITYKGQVIAQPAQKVTASTSDNFQFTVQPDNGYKLNKVKLTLNGSDRELKADANGLYTVSAADVAQFPRITFETEQEENGETAEQATPIEDSRAVAVQSEDGARGPQVTVELGDTFTVTASKGSSWEWYAWRPFTLVSGQSEKTITVSAMDPSWAFDGDYKDYEFSYRYDTDKQASETVRLYKRTFNVSAAPTFDADGDHYWVPVLTDSKTGKEIPVNNGKIEIQYWKNGAKIANQYDRDALDKRPKFCGAGDYEVRIVVNEGWIYRAGTTVIDPSKPSNSKTIDADSPSDYLL</sequence>
<dbReference type="RefSeq" id="WP_161160453.1">
    <property type="nucleotide sequence ID" value="NZ_WWSR01000009.1"/>
</dbReference>
<comment type="caution">
    <text evidence="2">The sequence shown here is derived from an EMBL/GenBank/DDBJ whole genome shotgun (WGS) entry which is preliminary data.</text>
</comment>
<name>A0A6N9JJ25_9ACTN</name>
<reference evidence="2 3" key="1">
    <citation type="journal article" date="2019" name="Nat. Med.">
        <title>A library of human gut bacterial isolates paired with longitudinal multiomics data enables mechanistic microbiome research.</title>
        <authorList>
            <person name="Poyet M."/>
            <person name="Groussin M."/>
            <person name="Gibbons S.M."/>
            <person name="Avila-Pacheco J."/>
            <person name="Jiang X."/>
            <person name="Kearney S.M."/>
            <person name="Perrotta A.R."/>
            <person name="Berdy B."/>
            <person name="Zhao S."/>
            <person name="Lieberman T.D."/>
            <person name="Swanson P.K."/>
            <person name="Smith M."/>
            <person name="Roesemann S."/>
            <person name="Alexander J.E."/>
            <person name="Rich S.A."/>
            <person name="Livny J."/>
            <person name="Vlamakis H."/>
            <person name="Clish C."/>
            <person name="Bullock K."/>
            <person name="Deik A."/>
            <person name="Scott J."/>
            <person name="Pierce K.A."/>
            <person name="Xavier R.J."/>
            <person name="Alm E.J."/>
        </authorList>
    </citation>
    <scope>NUCLEOTIDE SEQUENCE [LARGE SCALE GENOMIC DNA]</scope>
    <source>
        <strain evidence="2 3">BIOML-A20</strain>
    </source>
</reference>
<proteinExistence type="predicted"/>
<dbReference type="EMBL" id="WWSR01000009">
    <property type="protein sequence ID" value="MZJ39490.1"/>
    <property type="molecule type" value="Genomic_DNA"/>
</dbReference>
<gene>
    <name evidence="2" type="ORF">GT464_05940</name>
</gene>
<evidence type="ECO:0000256" key="1">
    <source>
        <dbReference type="SAM" id="MobiDB-lite"/>
    </source>
</evidence>
<accession>A0A6N9JJ25</accession>
<dbReference type="Proteomes" id="UP000469380">
    <property type="component" value="Unassembled WGS sequence"/>
</dbReference>
<evidence type="ECO:0000313" key="3">
    <source>
        <dbReference type="Proteomes" id="UP000469380"/>
    </source>
</evidence>
<organism evidence="2 3">
    <name type="scientific">Collinsella aerofaciens</name>
    <dbReference type="NCBI Taxonomy" id="74426"/>
    <lineage>
        <taxon>Bacteria</taxon>
        <taxon>Bacillati</taxon>
        <taxon>Actinomycetota</taxon>
        <taxon>Coriobacteriia</taxon>
        <taxon>Coriobacteriales</taxon>
        <taxon>Coriobacteriaceae</taxon>
        <taxon>Collinsella</taxon>
    </lineage>
</organism>
<feature type="compositionally biased region" description="Low complexity" evidence="1">
    <location>
        <begin position="62"/>
        <end position="110"/>
    </location>
</feature>
<protein>
    <submittedName>
        <fullName evidence="2">Uncharacterized protein</fullName>
    </submittedName>
</protein>